<feature type="non-terminal residue" evidence="1">
    <location>
        <position position="88"/>
    </location>
</feature>
<evidence type="ECO:0000313" key="2">
    <source>
        <dbReference type="Proteomes" id="UP000807159"/>
    </source>
</evidence>
<proteinExistence type="predicted"/>
<accession>A0A8T2WG14</accession>
<gene>
    <name evidence="1" type="ORF">H0E87_031532</name>
</gene>
<evidence type="ECO:0000313" key="1">
    <source>
        <dbReference type="EMBL" id="KAH8479594.1"/>
    </source>
</evidence>
<dbReference type="EMBL" id="JACEGQ020000123">
    <property type="protein sequence ID" value="KAH8479594.1"/>
    <property type="molecule type" value="Genomic_DNA"/>
</dbReference>
<reference evidence="1" key="1">
    <citation type="journal article" date="2021" name="J. Hered.">
        <title>Genome Assembly of Salicaceae Populus deltoides (Eastern Cottonwood) I-69 Based on Nanopore Sequencing and Hi-C Technologies.</title>
        <authorList>
            <person name="Bai S."/>
            <person name="Wu H."/>
            <person name="Zhang J."/>
            <person name="Pan Z."/>
            <person name="Zhao W."/>
            <person name="Li Z."/>
            <person name="Tong C."/>
        </authorList>
    </citation>
    <scope>NUCLEOTIDE SEQUENCE</scope>
    <source>
        <tissue evidence="1">Leaf</tissue>
    </source>
</reference>
<sequence length="88" mass="9186">MHGFVDDFGVPRAYLGRQSIATRDRMQLDDDFESLGALGAESNAPPADAHSLMISALGPGGHEPNGAPVEALMISESLAVLGRQSTPP</sequence>
<protein>
    <submittedName>
        <fullName evidence="1">Uncharacterized protein</fullName>
    </submittedName>
</protein>
<dbReference type="AlphaFoldDB" id="A0A8T2WG14"/>
<name>A0A8T2WG14_POPDE</name>
<comment type="caution">
    <text evidence="1">The sequence shown here is derived from an EMBL/GenBank/DDBJ whole genome shotgun (WGS) entry which is preliminary data.</text>
</comment>
<organism evidence="1 2">
    <name type="scientific">Populus deltoides</name>
    <name type="common">Eastern poplar</name>
    <name type="synonym">Eastern cottonwood</name>
    <dbReference type="NCBI Taxonomy" id="3696"/>
    <lineage>
        <taxon>Eukaryota</taxon>
        <taxon>Viridiplantae</taxon>
        <taxon>Streptophyta</taxon>
        <taxon>Embryophyta</taxon>
        <taxon>Tracheophyta</taxon>
        <taxon>Spermatophyta</taxon>
        <taxon>Magnoliopsida</taxon>
        <taxon>eudicotyledons</taxon>
        <taxon>Gunneridae</taxon>
        <taxon>Pentapetalae</taxon>
        <taxon>rosids</taxon>
        <taxon>fabids</taxon>
        <taxon>Malpighiales</taxon>
        <taxon>Salicaceae</taxon>
        <taxon>Saliceae</taxon>
        <taxon>Populus</taxon>
    </lineage>
</organism>
<dbReference type="Proteomes" id="UP000807159">
    <property type="component" value="Unassembled WGS sequence"/>
</dbReference>
<keyword evidence="2" id="KW-1185">Reference proteome</keyword>